<keyword evidence="4" id="KW-0812">Transmembrane</keyword>
<feature type="region of interest" description="Disordered" evidence="3">
    <location>
        <begin position="256"/>
        <end position="278"/>
    </location>
</feature>
<name>A0A9X2RHB2_9PROT</name>
<dbReference type="PANTHER" id="PTHR44196">
    <property type="entry name" value="DEHYDROGENASE/REDUCTASE SDR FAMILY MEMBER 7B"/>
    <property type="match status" value="1"/>
</dbReference>
<evidence type="ECO:0000256" key="2">
    <source>
        <dbReference type="ARBA" id="ARBA00023002"/>
    </source>
</evidence>
<keyword evidence="4" id="KW-1133">Transmembrane helix</keyword>
<dbReference type="InterPro" id="IPR057326">
    <property type="entry name" value="KR_dom"/>
</dbReference>
<gene>
    <name evidence="6" type="ORF">NOG11_04770</name>
</gene>
<dbReference type="Proteomes" id="UP001142610">
    <property type="component" value="Unassembled WGS sequence"/>
</dbReference>
<dbReference type="InterPro" id="IPR002347">
    <property type="entry name" value="SDR_fam"/>
</dbReference>
<keyword evidence="4" id="KW-0472">Membrane</keyword>
<evidence type="ECO:0000313" key="6">
    <source>
        <dbReference type="EMBL" id="MCQ8184694.1"/>
    </source>
</evidence>
<dbReference type="SUPFAM" id="SSF51735">
    <property type="entry name" value="NAD(P)-binding Rossmann-fold domains"/>
    <property type="match status" value="1"/>
</dbReference>
<dbReference type="EMBL" id="JANIBC010000002">
    <property type="protein sequence ID" value="MCQ8184694.1"/>
    <property type="molecule type" value="Genomic_DNA"/>
</dbReference>
<feature type="compositionally biased region" description="Polar residues" evidence="3">
    <location>
        <begin position="256"/>
        <end position="269"/>
    </location>
</feature>
<evidence type="ECO:0000256" key="3">
    <source>
        <dbReference type="SAM" id="MobiDB-lite"/>
    </source>
</evidence>
<dbReference type="SMART" id="SM00822">
    <property type="entry name" value="PKS_KR"/>
    <property type="match status" value="1"/>
</dbReference>
<evidence type="ECO:0000313" key="7">
    <source>
        <dbReference type="Proteomes" id="UP001142610"/>
    </source>
</evidence>
<dbReference type="NCBIfam" id="NF005495">
    <property type="entry name" value="PRK07109.1"/>
    <property type="match status" value="1"/>
</dbReference>
<reference evidence="6" key="1">
    <citation type="submission" date="2022-07" db="EMBL/GenBank/DDBJ databases">
        <title>Parvularcula maris sp. nov., an algicidal bacterium isolated from seawater.</title>
        <authorList>
            <person name="Li F."/>
        </authorList>
    </citation>
    <scope>NUCLEOTIDE SEQUENCE</scope>
    <source>
        <strain evidence="6">BGMRC 0090</strain>
    </source>
</reference>
<proteinExistence type="inferred from homology"/>
<dbReference type="Pfam" id="PF00106">
    <property type="entry name" value="adh_short"/>
    <property type="match status" value="1"/>
</dbReference>
<keyword evidence="2" id="KW-0560">Oxidoreductase</keyword>
<keyword evidence="7" id="KW-1185">Reference proteome</keyword>
<dbReference type="PRINTS" id="PR00081">
    <property type="entry name" value="GDHRDH"/>
</dbReference>
<dbReference type="GO" id="GO:0016020">
    <property type="term" value="C:membrane"/>
    <property type="evidence" value="ECO:0007669"/>
    <property type="project" value="TreeGrafter"/>
</dbReference>
<accession>A0A9X2RHB2</accession>
<protein>
    <submittedName>
        <fullName evidence="6">SDR family oxidoreductase</fullName>
    </submittedName>
</protein>
<feature type="domain" description="Ketoreductase" evidence="5">
    <location>
        <begin position="6"/>
        <end position="192"/>
    </location>
</feature>
<comment type="caution">
    <text evidence="6">The sequence shown here is derived from an EMBL/GenBank/DDBJ whole genome shotgun (WGS) entry which is preliminary data.</text>
</comment>
<dbReference type="GO" id="GO:0016491">
    <property type="term" value="F:oxidoreductase activity"/>
    <property type="evidence" value="ECO:0007669"/>
    <property type="project" value="UniProtKB-KW"/>
</dbReference>
<dbReference type="PANTHER" id="PTHR44196:SF1">
    <property type="entry name" value="DEHYDROGENASE_REDUCTASE SDR FAMILY MEMBER 7B"/>
    <property type="match status" value="1"/>
</dbReference>
<sequence>MTIGKGCVVITGGSAGIGRACAELFAQNGYDLALLARGEERLEKAAEELSAYGVDARSYPCDVADADAVMATAREIDEAQGPIAVWVNNAMTTVIKRFWEMEPSDIRRVMEVTYLGQVHGMMAALKYMRPRDRGAIVNVGSGLAYRAIPLQSAYCAAKHAAKAASEALRTELIAEGSSVTVSMVHPSGINTPQFDWADTSLPNKPQPTEPIFQPETVAKAVVRAAKEGPRELFVGLPALAVFLGGQGMPQLLDRQLASSGADDQTSKQPRTIDNKTDGYAYEPGEGMFGAHGSYDHKAKDKALIVDGDVARFAAVGIGAVAAGAVGYFLGRGDRKH</sequence>
<comment type="similarity">
    <text evidence="1">Belongs to the short-chain dehydrogenases/reductases (SDR) family.</text>
</comment>
<evidence type="ECO:0000256" key="4">
    <source>
        <dbReference type="SAM" id="Phobius"/>
    </source>
</evidence>
<evidence type="ECO:0000256" key="1">
    <source>
        <dbReference type="ARBA" id="ARBA00006484"/>
    </source>
</evidence>
<evidence type="ECO:0000259" key="5">
    <source>
        <dbReference type="SMART" id="SM00822"/>
    </source>
</evidence>
<dbReference type="Gene3D" id="3.40.50.720">
    <property type="entry name" value="NAD(P)-binding Rossmann-like Domain"/>
    <property type="match status" value="1"/>
</dbReference>
<dbReference type="RefSeq" id="WP_256618542.1">
    <property type="nucleotide sequence ID" value="NZ_JANIBC010000002.1"/>
</dbReference>
<dbReference type="AlphaFoldDB" id="A0A9X2RHB2"/>
<feature type="transmembrane region" description="Helical" evidence="4">
    <location>
        <begin position="309"/>
        <end position="330"/>
    </location>
</feature>
<organism evidence="6 7">
    <name type="scientific">Parvularcula maris</name>
    <dbReference type="NCBI Taxonomy" id="2965077"/>
    <lineage>
        <taxon>Bacteria</taxon>
        <taxon>Pseudomonadati</taxon>
        <taxon>Pseudomonadota</taxon>
        <taxon>Alphaproteobacteria</taxon>
        <taxon>Parvularculales</taxon>
        <taxon>Parvularculaceae</taxon>
        <taxon>Parvularcula</taxon>
    </lineage>
</organism>
<dbReference type="InterPro" id="IPR036291">
    <property type="entry name" value="NAD(P)-bd_dom_sf"/>
</dbReference>